<gene>
    <name evidence="1" type="ORF">RDI58_006441</name>
</gene>
<reference evidence="1 2" key="1">
    <citation type="submission" date="2024-02" db="EMBL/GenBank/DDBJ databases">
        <title>de novo genome assembly of Solanum bulbocastanum strain 11H21.</title>
        <authorList>
            <person name="Hosaka A.J."/>
        </authorList>
    </citation>
    <scope>NUCLEOTIDE SEQUENCE [LARGE SCALE GENOMIC DNA]</scope>
    <source>
        <tissue evidence="1">Young leaves</tissue>
    </source>
</reference>
<evidence type="ECO:0000313" key="1">
    <source>
        <dbReference type="EMBL" id="KAK6798738.1"/>
    </source>
</evidence>
<evidence type="ECO:0000313" key="2">
    <source>
        <dbReference type="Proteomes" id="UP001371456"/>
    </source>
</evidence>
<dbReference type="AlphaFoldDB" id="A0AAN8U0Q9"/>
<protein>
    <submittedName>
        <fullName evidence="1">Uncharacterized protein</fullName>
    </submittedName>
</protein>
<dbReference type="Proteomes" id="UP001371456">
    <property type="component" value="Unassembled WGS sequence"/>
</dbReference>
<proteinExistence type="predicted"/>
<name>A0AAN8U0Q9_SOLBU</name>
<dbReference type="EMBL" id="JBANQN010000002">
    <property type="protein sequence ID" value="KAK6798738.1"/>
    <property type="molecule type" value="Genomic_DNA"/>
</dbReference>
<comment type="caution">
    <text evidence="1">The sequence shown here is derived from an EMBL/GenBank/DDBJ whole genome shotgun (WGS) entry which is preliminary data.</text>
</comment>
<keyword evidence="2" id="KW-1185">Reference proteome</keyword>
<accession>A0AAN8U0Q9</accession>
<sequence>MLLWMGSVSIGVEVELMGLLRVLLLMVKLTNLLIFGLVTQRLCVLATAPGHSTSPSTEHRPHHWVHQTTMWVLTVW</sequence>
<organism evidence="1 2">
    <name type="scientific">Solanum bulbocastanum</name>
    <name type="common">Wild potato</name>
    <dbReference type="NCBI Taxonomy" id="147425"/>
    <lineage>
        <taxon>Eukaryota</taxon>
        <taxon>Viridiplantae</taxon>
        <taxon>Streptophyta</taxon>
        <taxon>Embryophyta</taxon>
        <taxon>Tracheophyta</taxon>
        <taxon>Spermatophyta</taxon>
        <taxon>Magnoliopsida</taxon>
        <taxon>eudicotyledons</taxon>
        <taxon>Gunneridae</taxon>
        <taxon>Pentapetalae</taxon>
        <taxon>asterids</taxon>
        <taxon>lamiids</taxon>
        <taxon>Solanales</taxon>
        <taxon>Solanaceae</taxon>
        <taxon>Solanoideae</taxon>
        <taxon>Solaneae</taxon>
        <taxon>Solanum</taxon>
    </lineage>
</organism>